<feature type="transmembrane region" description="Helical" evidence="1">
    <location>
        <begin position="134"/>
        <end position="160"/>
    </location>
</feature>
<dbReference type="Gene3D" id="3.40.50.620">
    <property type="entry name" value="HUPs"/>
    <property type="match status" value="1"/>
</dbReference>
<organism evidence="3 4">
    <name type="scientific">Corynebacterium glyciniphilum AJ 3170</name>
    <dbReference type="NCBI Taxonomy" id="1404245"/>
    <lineage>
        <taxon>Bacteria</taxon>
        <taxon>Bacillati</taxon>
        <taxon>Actinomycetota</taxon>
        <taxon>Actinomycetes</taxon>
        <taxon>Mycobacteriales</taxon>
        <taxon>Corynebacteriaceae</taxon>
        <taxon>Corynebacterium</taxon>
    </lineage>
</organism>
<feature type="transmembrane region" description="Helical" evidence="1">
    <location>
        <begin position="93"/>
        <end position="122"/>
    </location>
</feature>
<feature type="domain" description="DUF218" evidence="2">
    <location>
        <begin position="175"/>
        <end position="333"/>
    </location>
</feature>
<keyword evidence="1" id="KW-0812">Transmembrane</keyword>
<dbReference type="CDD" id="cd06259">
    <property type="entry name" value="YdcF-like"/>
    <property type="match status" value="1"/>
</dbReference>
<keyword evidence="1" id="KW-1133">Transmembrane helix</keyword>
<dbReference type="GO" id="GO:0005886">
    <property type="term" value="C:plasma membrane"/>
    <property type="evidence" value="ECO:0007669"/>
    <property type="project" value="TreeGrafter"/>
</dbReference>
<name>X5DPZ3_9CORY</name>
<dbReference type="STRING" id="1404245.CGLY_04430"/>
<dbReference type="GO" id="GO:0043164">
    <property type="term" value="P:Gram-negative-bacterium-type cell wall biogenesis"/>
    <property type="evidence" value="ECO:0007669"/>
    <property type="project" value="TreeGrafter"/>
</dbReference>
<dbReference type="KEGG" id="cgy:CGLY_04430"/>
<dbReference type="EMBL" id="CP006842">
    <property type="protein sequence ID" value="AHW63334.1"/>
    <property type="molecule type" value="Genomic_DNA"/>
</dbReference>
<dbReference type="HOGENOM" id="CLU_051474_2_0_11"/>
<dbReference type="RefSeq" id="WP_038546655.1">
    <property type="nucleotide sequence ID" value="NZ_CP006842.1"/>
</dbReference>
<dbReference type="PANTHER" id="PTHR30336">
    <property type="entry name" value="INNER MEMBRANE PROTEIN, PROBABLE PERMEASE"/>
    <property type="match status" value="1"/>
</dbReference>
<accession>X5DPZ3</accession>
<gene>
    <name evidence="3" type="ORF">CGLY_04430</name>
</gene>
<feature type="transmembrane region" description="Helical" evidence="1">
    <location>
        <begin position="60"/>
        <end position="81"/>
    </location>
</feature>
<evidence type="ECO:0000259" key="2">
    <source>
        <dbReference type="Pfam" id="PF02698"/>
    </source>
</evidence>
<dbReference type="eggNOG" id="COG1434">
    <property type="taxonomic scope" value="Bacteria"/>
</dbReference>
<proteinExistence type="predicted"/>
<sequence>MSGILLVTLLVAVAVAATAWSVKSRSRWHGNGLMVLLVAELLWAWLIVAAHGGGFPVPVWLAWGFSQLVVVGVGWVVARWMGDALPGVDGRGWFHLSTVVAAAMMLTLGLGSALLALSAWNAWRNWGAGVNDALIVLTVLGALGVILWLVAVGTMVFFLLQVRRGRHRPAPQEADAVVVLGAGLAADKVSALLACRCDRGAAAWRTLERAASSATAPLIVSGGRGNDEPCTEAEAMHHYIAGRGFPRDVVLEEREATDTTENLHFSLDLLAGQGIEDPFIVVCTSDFHVMRTERIVAMLREERGANGRPFDAVVLGAPTPKPSLPAAYLREYVALMIHRVLGRA</sequence>
<dbReference type="InterPro" id="IPR014729">
    <property type="entry name" value="Rossmann-like_a/b/a_fold"/>
</dbReference>
<dbReference type="PANTHER" id="PTHR30336:SF4">
    <property type="entry name" value="ENVELOPE BIOGENESIS FACTOR ELYC"/>
    <property type="match status" value="1"/>
</dbReference>
<keyword evidence="4" id="KW-1185">Reference proteome</keyword>
<evidence type="ECO:0000256" key="1">
    <source>
        <dbReference type="SAM" id="Phobius"/>
    </source>
</evidence>
<dbReference type="InterPro" id="IPR003848">
    <property type="entry name" value="DUF218"/>
</dbReference>
<dbReference type="OrthoDB" id="9782395at2"/>
<dbReference type="Proteomes" id="UP000023703">
    <property type="component" value="Chromosome"/>
</dbReference>
<dbReference type="GO" id="GO:0000270">
    <property type="term" value="P:peptidoglycan metabolic process"/>
    <property type="evidence" value="ECO:0007669"/>
    <property type="project" value="TreeGrafter"/>
</dbReference>
<evidence type="ECO:0000313" key="4">
    <source>
        <dbReference type="Proteomes" id="UP000023703"/>
    </source>
</evidence>
<evidence type="ECO:0000313" key="3">
    <source>
        <dbReference type="EMBL" id="AHW63334.1"/>
    </source>
</evidence>
<keyword evidence="1" id="KW-0472">Membrane</keyword>
<reference evidence="3 4" key="1">
    <citation type="journal article" date="2015" name="Int. J. Syst. Evol. Microbiol.">
        <title>Revisiting Corynebacterium glyciniphilum (ex Kubota et al., 1972) sp. nov., nom. rev., isolated from putrefied banana.</title>
        <authorList>
            <person name="Al-Dilaimi A."/>
            <person name="Bednarz H."/>
            <person name="Lomker A."/>
            <person name="Niehaus K."/>
            <person name="Kalinowski J."/>
            <person name="Ruckert C."/>
        </authorList>
    </citation>
    <scope>NUCLEOTIDE SEQUENCE [LARGE SCALE GENOMIC DNA]</scope>
    <source>
        <strain evidence="3">AJ 3170</strain>
    </source>
</reference>
<dbReference type="AlphaFoldDB" id="X5DPZ3"/>
<protein>
    <submittedName>
        <fullName evidence="3">Putative secreted membrane protein</fullName>
    </submittedName>
</protein>
<feature type="transmembrane region" description="Helical" evidence="1">
    <location>
        <begin position="29"/>
        <end position="48"/>
    </location>
</feature>
<dbReference type="InterPro" id="IPR051599">
    <property type="entry name" value="Cell_Envelope_Assoc"/>
</dbReference>
<dbReference type="Pfam" id="PF02698">
    <property type="entry name" value="DUF218"/>
    <property type="match status" value="1"/>
</dbReference>